<gene>
    <name evidence="1" type="ORF">SAMN05421824_1197</name>
</gene>
<dbReference type="Proteomes" id="UP000198999">
    <property type="component" value="Unassembled WGS sequence"/>
</dbReference>
<dbReference type="STRING" id="419940.SAMN05421824_1197"/>
<accession>A0A1H9DCM8</accession>
<protein>
    <submittedName>
        <fullName evidence="1">Uncharacterized protein</fullName>
    </submittedName>
</protein>
<keyword evidence="2" id="KW-1185">Reference proteome</keyword>
<name>A0A1H9DCM8_9FLAO</name>
<dbReference type="EMBL" id="FOFN01000001">
    <property type="protein sequence ID" value="SEQ11220.1"/>
    <property type="molecule type" value="Genomic_DNA"/>
</dbReference>
<proteinExistence type="predicted"/>
<evidence type="ECO:0000313" key="1">
    <source>
        <dbReference type="EMBL" id="SEQ11220.1"/>
    </source>
</evidence>
<dbReference type="AlphaFoldDB" id="A0A1H9DCM8"/>
<sequence length="47" mass="5380">MNFALVFCIEIGSYLVHSNLQLFIEICNERGALNINFLFTVFPPIFA</sequence>
<evidence type="ECO:0000313" key="2">
    <source>
        <dbReference type="Proteomes" id="UP000198999"/>
    </source>
</evidence>
<reference evidence="1 2" key="1">
    <citation type="submission" date="2016-10" db="EMBL/GenBank/DDBJ databases">
        <authorList>
            <person name="de Groot N.N."/>
        </authorList>
    </citation>
    <scope>NUCLEOTIDE SEQUENCE [LARGE SCALE GENOMIC DNA]</scope>
    <source>
        <strain evidence="1 2">DSM 21035</strain>
    </source>
</reference>
<organism evidence="1 2">
    <name type="scientific">Hyunsoonleella jejuensis</name>
    <dbReference type="NCBI Taxonomy" id="419940"/>
    <lineage>
        <taxon>Bacteria</taxon>
        <taxon>Pseudomonadati</taxon>
        <taxon>Bacteroidota</taxon>
        <taxon>Flavobacteriia</taxon>
        <taxon>Flavobacteriales</taxon>
        <taxon>Flavobacteriaceae</taxon>
    </lineage>
</organism>